<feature type="compositionally biased region" description="Polar residues" evidence="1">
    <location>
        <begin position="54"/>
        <end position="65"/>
    </location>
</feature>
<reference evidence="2 3" key="1">
    <citation type="submission" date="2018-02" db="EMBL/GenBank/DDBJ databases">
        <title>The genomes of Aspergillus section Nigri reveals drivers in fungal speciation.</title>
        <authorList>
            <consortium name="DOE Joint Genome Institute"/>
            <person name="Vesth T.C."/>
            <person name="Nybo J."/>
            <person name="Theobald S."/>
            <person name="Brandl J."/>
            <person name="Frisvad J.C."/>
            <person name="Nielsen K.F."/>
            <person name="Lyhne E.K."/>
            <person name="Kogle M.E."/>
            <person name="Kuo A."/>
            <person name="Riley R."/>
            <person name="Clum A."/>
            <person name="Nolan M."/>
            <person name="Lipzen A."/>
            <person name="Salamov A."/>
            <person name="Henrissat B."/>
            <person name="Wiebenga A."/>
            <person name="De vries R.P."/>
            <person name="Grigoriev I.V."/>
            <person name="Mortensen U.H."/>
            <person name="Andersen M.R."/>
            <person name="Baker S.E."/>
        </authorList>
    </citation>
    <scope>NUCLEOTIDE SEQUENCE [LARGE SCALE GENOMIC DNA]</scope>
    <source>
        <strain evidence="2 3">CBS 114.80</strain>
    </source>
</reference>
<gene>
    <name evidence="2" type="ORF">BP00DRAFT_445894</name>
</gene>
<protein>
    <submittedName>
        <fullName evidence="2">Uncharacterized protein</fullName>
    </submittedName>
</protein>
<evidence type="ECO:0000256" key="1">
    <source>
        <dbReference type="SAM" id="MobiDB-lite"/>
    </source>
</evidence>
<proteinExistence type="predicted"/>
<accession>A0A2V5I7S9</accession>
<evidence type="ECO:0000313" key="2">
    <source>
        <dbReference type="EMBL" id="PYI32081.1"/>
    </source>
</evidence>
<feature type="region of interest" description="Disordered" evidence="1">
    <location>
        <begin position="45"/>
        <end position="65"/>
    </location>
</feature>
<evidence type="ECO:0000313" key="3">
    <source>
        <dbReference type="Proteomes" id="UP000248817"/>
    </source>
</evidence>
<dbReference type="Proteomes" id="UP000248817">
    <property type="component" value="Unassembled WGS sequence"/>
</dbReference>
<dbReference type="AlphaFoldDB" id="A0A2V5I7S9"/>
<organism evidence="2 3">
    <name type="scientific">Aspergillus indologenus CBS 114.80</name>
    <dbReference type="NCBI Taxonomy" id="1450541"/>
    <lineage>
        <taxon>Eukaryota</taxon>
        <taxon>Fungi</taxon>
        <taxon>Dikarya</taxon>
        <taxon>Ascomycota</taxon>
        <taxon>Pezizomycotina</taxon>
        <taxon>Eurotiomycetes</taxon>
        <taxon>Eurotiomycetidae</taxon>
        <taxon>Eurotiales</taxon>
        <taxon>Aspergillaceae</taxon>
        <taxon>Aspergillus</taxon>
        <taxon>Aspergillus subgen. Circumdati</taxon>
    </lineage>
</organism>
<sequence>MDRNIAATKSGAGSNKLDQSPTPTLADYQAQWAKIHNDTIRQIKQAQEEERNARATSRAHSSPSK</sequence>
<dbReference type="EMBL" id="KZ825496">
    <property type="protein sequence ID" value="PYI32081.1"/>
    <property type="molecule type" value="Genomic_DNA"/>
</dbReference>
<keyword evidence="3" id="KW-1185">Reference proteome</keyword>
<feature type="compositionally biased region" description="Polar residues" evidence="1">
    <location>
        <begin position="11"/>
        <end position="23"/>
    </location>
</feature>
<feature type="region of interest" description="Disordered" evidence="1">
    <location>
        <begin position="1"/>
        <end position="24"/>
    </location>
</feature>
<name>A0A2V5I7S9_9EURO</name>